<feature type="region of interest" description="Disordered" evidence="1">
    <location>
        <begin position="22"/>
        <end position="72"/>
    </location>
</feature>
<reference evidence="2" key="2">
    <citation type="submission" date="2021-08" db="EMBL/GenBank/DDBJ databases">
        <authorList>
            <person name="Tani A."/>
            <person name="Ola A."/>
            <person name="Ogura Y."/>
            <person name="Katsura K."/>
            <person name="Hayashi T."/>
        </authorList>
    </citation>
    <scope>NUCLEOTIDE SEQUENCE</scope>
    <source>
        <strain evidence="2">KCTC 52305</strain>
    </source>
</reference>
<sequence>MIGPAEIEDMRLEYAAAEAAAGRAGPPGAGQWPPARWSWGVGPTRDPTPGPLPRRSDEAARRLRHRVAPSYR</sequence>
<proteinExistence type="predicted"/>
<keyword evidence="3" id="KW-1185">Reference proteome</keyword>
<organism evidence="2 3">
    <name type="scientific">Methylobacterium crusticola</name>
    <dbReference type="NCBI Taxonomy" id="1697972"/>
    <lineage>
        <taxon>Bacteria</taxon>
        <taxon>Pseudomonadati</taxon>
        <taxon>Pseudomonadota</taxon>
        <taxon>Alphaproteobacteria</taxon>
        <taxon>Hyphomicrobiales</taxon>
        <taxon>Methylobacteriaceae</taxon>
        <taxon>Methylobacterium</taxon>
    </lineage>
</organism>
<dbReference type="EMBL" id="BPQH01000023">
    <property type="protein sequence ID" value="GJD52982.1"/>
    <property type="molecule type" value="Genomic_DNA"/>
</dbReference>
<accession>A0ABQ4R6C8</accession>
<feature type="compositionally biased region" description="Basic residues" evidence="1">
    <location>
        <begin position="62"/>
        <end position="72"/>
    </location>
</feature>
<evidence type="ECO:0000313" key="2">
    <source>
        <dbReference type="EMBL" id="GJD52982.1"/>
    </source>
</evidence>
<feature type="compositionally biased region" description="Low complexity" evidence="1">
    <location>
        <begin position="22"/>
        <end position="35"/>
    </location>
</feature>
<evidence type="ECO:0000313" key="3">
    <source>
        <dbReference type="Proteomes" id="UP001055167"/>
    </source>
</evidence>
<name>A0ABQ4R6C8_9HYPH</name>
<comment type="caution">
    <text evidence="2">The sequence shown here is derived from an EMBL/GenBank/DDBJ whole genome shotgun (WGS) entry which is preliminary data.</text>
</comment>
<reference evidence="2" key="1">
    <citation type="journal article" date="2021" name="Front. Microbiol.">
        <title>Comprehensive Comparative Genomics and Phenotyping of Methylobacterium Species.</title>
        <authorList>
            <person name="Alessa O."/>
            <person name="Ogura Y."/>
            <person name="Fujitani Y."/>
            <person name="Takami H."/>
            <person name="Hayashi T."/>
            <person name="Sahin N."/>
            <person name="Tani A."/>
        </authorList>
    </citation>
    <scope>NUCLEOTIDE SEQUENCE</scope>
    <source>
        <strain evidence="2">KCTC 52305</strain>
    </source>
</reference>
<gene>
    <name evidence="2" type="ORF">OPKNFCMD_5750</name>
</gene>
<dbReference type="Proteomes" id="UP001055167">
    <property type="component" value="Unassembled WGS sequence"/>
</dbReference>
<protein>
    <submittedName>
        <fullName evidence="2">Uncharacterized protein</fullName>
    </submittedName>
</protein>
<evidence type="ECO:0000256" key="1">
    <source>
        <dbReference type="SAM" id="MobiDB-lite"/>
    </source>
</evidence>